<evidence type="ECO:0000256" key="6">
    <source>
        <dbReference type="ARBA" id="ARBA00023098"/>
    </source>
</evidence>
<dbReference type="SUPFAM" id="SSF56024">
    <property type="entry name" value="Phospholipase D/nuclease"/>
    <property type="match status" value="2"/>
</dbReference>
<dbReference type="GO" id="GO:0016042">
    <property type="term" value="P:lipid catabolic process"/>
    <property type="evidence" value="ECO:0007669"/>
    <property type="project" value="UniProtKB-KW"/>
</dbReference>
<accession>A0A064CR79</accession>
<keyword evidence="4" id="KW-0378">Hydrolase</keyword>
<reference evidence="9" key="1">
    <citation type="submission" date="2014-05" db="EMBL/GenBank/DDBJ databases">
        <title>Genome sequence of Mycobacterium aromaticivorans strain JS19b1T (= DSM 45407T).</title>
        <authorList>
            <person name="Kwak Y."/>
            <person name="Park G.-S."/>
            <person name="Li Q.X."/>
            <person name="Lee S.-E."/>
            <person name="Shin J.-H."/>
        </authorList>
    </citation>
    <scope>NUCLEOTIDE SEQUENCE [LARGE SCALE GENOMIC DNA]</scope>
    <source>
        <strain evidence="9">JS19b1</strain>
    </source>
</reference>
<dbReference type="Pfam" id="PF13091">
    <property type="entry name" value="PLDc_2"/>
    <property type="match status" value="2"/>
</dbReference>
<dbReference type="InterPro" id="IPR001736">
    <property type="entry name" value="PLipase_D/transphosphatidylase"/>
</dbReference>
<feature type="domain" description="PLD phosphodiesterase" evidence="8">
    <location>
        <begin position="91"/>
        <end position="118"/>
    </location>
</feature>
<feature type="compositionally biased region" description="Basic and acidic residues" evidence="7">
    <location>
        <begin position="305"/>
        <end position="329"/>
    </location>
</feature>
<dbReference type="RefSeq" id="WP_036344039.1">
    <property type="nucleotide sequence ID" value="NZ_JALN02000001.1"/>
</dbReference>
<dbReference type="Proteomes" id="UP000022835">
    <property type="component" value="Unassembled WGS sequence"/>
</dbReference>
<feature type="domain" description="PLD phosphodiesterase" evidence="8">
    <location>
        <begin position="243"/>
        <end position="270"/>
    </location>
</feature>
<dbReference type="eggNOG" id="COG1502">
    <property type="taxonomic scope" value="Bacteria"/>
</dbReference>
<gene>
    <name evidence="9" type="ORF">Y900_020420</name>
</gene>
<feature type="region of interest" description="Disordered" evidence="7">
    <location>
        <begin position="304"/>
        <end position="329"/>
    </location>
</feature>
<dbReference type="OrthoDB" id="9762009at2"/>
<evidence type="ECO:0000256" key="4">
    <source>
        <dbReference type="ARBA" id="ARBA00022801"/>
    </source>
</evidence>
<evidence type="ECO:0000313" key="10">
    <source>
        <dbReference type="Proteomes" id="UP000022835"/>
    </source>
</evidence>
<dbReference type="InterPro" id="IPR025202">
    <property type="entry name" value="PLD-like_dom"/>
</dbReference>
<comment type="caution">
    <text evidence="9">The sequence shown here is derived from an EMBL/GenBank/DDBJ whole genome shotgun (WGS) entry which is preliminary data.</text>
</comment>
<dbReference type="CDD" id="cd09128">
    <property type="entry name" value="PLDc_unchar1_2"/>
    <property type="match status" value="1"/>
</dbReference>
<proteinExistence type="inferred from homology"/>
<evidence type="ECO:0000313" key="9">
    <source>
        <dbReference type="EMBL" id="KDF01234.1"/>
    </source>
</evidence>
<dbReference type="PANTHER" id="PTHR43856:SF1">
    <property type="entry name" value="MITOCHONDRIAL CARDIOLIPIN HYDROLASE"/>
    <property type="match status" value="1"/>
</dbReference>
<organism evidence="9 10">
    <name type="scientific">Mycolicibacterium aromaticivorans JS19b1 = JCM 16368</name>
    <dbReference type="NCBI Taxonomy" id="1440774"/>
    <lineage>
        <taxon>Bacteria</taxon>
        <taxon>Bacillati</taxon>
        <taxon>Actinomycetota</taxon>
        <taxon>Actinomycetes</taxon>
        <taxon>Mycobacteriales</taxon>
        <taxon>Mycobacteriaceae</taxon>
        <taxon>Mycolicibacterium</taxon>
    </lineage>
</organism>
<keyword evidence="5" id="KW-0442">Lipid degradation</keyword>
<dbReference type="STRING" id="1440774.Y900_020420"/>
<dbReference type="EC" id="3.1.4.4" evidence="3"/>
<dbReference type="AlphaFoldDB" id="A0A064CR79"/>
<dbReference type="Gene3D" id="3.30.870.10">
    <property type="entry name" value="Endonuclease Chain A"/>
    <property type="match status" value="2"/>
</dbReference>
<evidence type="ECO:0000256" key="2">
    <source>
        <dbReference type="ARBA" id="ARBA00008664"/>
    </source>
</evidence>
<evidence type="ECO:0000256" key="5">
    <source>
        <dbReference type="ARBA" id="ARBA00022963"/>
    </source>
</evidence>
<dbReference type="EMBL" id="JALN02000001">
    <property type="protein sequence ID" value="KDF01234.1"/>
    <property type="molecule type" value="Genomic_DNA"/>
</dbReference>
<evidence type="ECO:0000256" key="3">
    <source>
        <dbReference type="ARBA" id="ARBA00012027"/>
    </source>
</evidence>
<dbReference type="PROSITE" id="PS50035">
    <property type="entry name" value="PLD"/>
    <property type="match status" value="2"/>
</dbReference>
<evidence type="ECO:0000259" key="8">
    <source>
        <dbReference type="PROSITE" id="PS50035"/>
    </source>
</evidence>
<dbReference type="GO" id="GO:0006793">
    <property type="term" value="P:phosphorus metabolic process"/>
    <property type="evidence" value="ECO:0007669"/>
    <property type="project" value="UniProtKB-ARBA"/>
</dbReference>
<sequence length="329" mass="37714">MPANAPRVIVEPDDGVEPVREFIMSAQKSLLIKQFTFTEPSLIEAAIDRKKAGVDVRIMLNPQRSGGDRANDESYEAFKSAGIDVQWSSPKFYVTHEKSIVVDESAAMVATYNLMIKYFTLTRDYGIITHDPLHIAQIVEVFNADWEHRDFTPPRYEGLLWSNSNSRYHMARFIDSAERKLYIQHPKYVDAVILDHIAAAAHRGVRVRVLCGGKHGISEWDILDTFASLRTLRRFGVEVRKQKNLRVHAKLLIIDGREVLVGSMNIDRSAFDLRRELGVTTDDPDVVARLKEVFKSDWQISSHYEPPDPLEKNRPIEDEFPHDHDLVHE</sequence>
<keyword evidence="10" id="KW-1185">Reference proteome</keyword>
<dbReference type="GO" id="GO:0004630">
    <property type="term" value="F:phospholipase D activity"/>
    <property type="evidence" value="ECO:0007669"/>
    <property type="project" value="UniProtKB-EC"/>
</dbReference>
<name>A0A064CR79_9MYCO</name>
<dbReference type="InterPro" id="IPR051406">
    <property type="entry name" value="PLD_domain"/>
</dbReference>
<dbReference type="SMART" id="SM00155">
    <property type="entry name" value="PLDc"/>
    <property type="match status" value="2"/>
</dbReference>
<keyword evidence="6" id="KW-0443">Lipid metabolism</keyword>
<dbReference type="PANTHER" id="PTHR43856">
    <property type="entry name" value="CARDIOLIPIN HYDROLASE"/>
    <property type="match status" value="1"/>
</dbReference>
<dbReference type="GO" id="GO:0016891">
    <property type="term" value="F:RNA endonuclease activity producing 5'-phosphomonoesters, hydrolytic mechanism"/>
    <property type="evidence" value="ECO:0007669"/>
    <property type="project" value="TreeGrafter"/>
</dbReference>
<comment type="catalytic activity">
    <reaction evidence="1">
        <text>a 1,2-diacyl-sn-glycero-3-phosphocholine + H2O = a 1,2-diacyl-sn-glycero-3-phosphate + choline + H(+)</text>
        <dbReference type="Rhea" id="RHEA:14445"/>
        <dbReference type="ChEBI" id="CHEBI:15354"/>
        <dbReference type="ChEBI" id="CHEBI:15377"/>
        <dbReference type="ChEBI" id="CHEBI:15378"/>
        <dbReference type="ChEBI" id="CHEBI:57643"/>
        <dbReference type="ChEBI" id="CHEBI:58608"/>
        <dbReference type="EC" id="3.1.4.4"/>
    </reaction>
</comment>
<evidence type="ECO:0000256" key="7">
    <source>
        <dbReference type="SAM" id="MobiDB-lite"/>
    </source>
</evidence>
<protein>
    <recommendedName>
        <fullName evidence="3">phospholipase D</fullName>
        <ecNumber evidence="3">3.1.4.4</ecNumber>
    </recommendedName>
</protein>
<comment type="similarity">
    <text evidence="2">Belongs to the phospholipase D family.</text>
</comment>
<evidence type="ECO:0000256" key="1">
    <source>
        <dbReference type="ARBA" id="ARBA00000798"/>
    </source>
</evidence>